<comment type="caution">
    <text evidence="1">The sequence shown here is derived from an EMBL/GenBank/DDBJ whole genome shotgun (WGS) entry which is preliminary data.</text>
</comment>
<reference evidence="1" key="2">
    <citation type="submission" date="2023-07" db="EMBL/GenBank/DDBJ databases">
        <authorList>
            <person name="Sun H."/>
        </authorList>
    </citation>
    <scope>NUCLEOTIDE SEQUENCE</scope>
    <source>
        <strain evidence="1">05753</strain>
    </source>
</reference>
<sequence length="141" mass="16101">MTEMQHREWPKRFTVTIKAAPRVGNLYWCAFHDERHIHIPEMWKIRPVVIVSRQNSLRGKATVLPFSTSERNTYGAFAFEASAETQKLFGSATRTWILCDHPVTVATSRLSQIKGKVPKLHRDDLAAVLELMLKSLASPML</sequence>
<dbReference type="InterPro" id="IPR003477">
    <property type="entry name" value="PemK-like"/>
</dbReference>
<proteinExistence type="predicted"/>
<protein>
    <submittedName>
        <fullName evidence="1">Type II toxin-antitoxin system PemK/MazF family toxin</fullName>
    </submittedName>
</protein>
<name>A0ABT8STN1_9HYPH</name>
<gene>
    <name evidence="1" type="ORF">Q2T52_05155</name>
</gene>
<dbReference type="Pfam" id="PF02452">
    <property type="entry name" value="PemK_toxin"/>
    <property type="match status" value="1"/>
</dbReference>
<dbReference type="Proteomes" id="UP001169006">
    <property type="component" value="Unassembled WGS sequence"/>
</dbReference>
<dbReference type="InterPro" id="IPR011067">
    <property type="entry name" value="Plasmid_toxin/cell-grow_inhib"/>
</dbReference>
<evidence type="ECO:0000313" key="2">
    <source>
        <dbReference type="Proteomes" id="UP001169006"/>
    </source>
</evidence>
<dbReference type="EMBL" id="JAUKWQ010000001">
    <property type="protein sequence ID" value="MDO1581479.1"/>
    <property type="molecule type" value="Genomic_DNA"/>
</dbReference>
<keyword evidence="2" id="KW-1185">Reference proteome</keyword>
<organism evidence="1 2">
    <name type="scientific">Rhizobium oryzicola</name>
    <dbReference type="NCBI Taxonomy" id="1232668"/>
    <lineage>
        <taxon>Bacteria</taxon>
        <taxon>Pseudomonadati</taxon>
        <taxon>Pseudomonadota</taxon>
        <taxon>Alphaproteobacteria</taxon>
        <taxon>Hyphomicrobiales</taxon>
        <taxon>Rhizobiaceae</taxon>
        <taxon>Rhizobium/Agrobacterium group</taxon>
        <taxon>Rhizobium</taxon>
    </lineage>
</organism>
<accession>A0ABT8STN1</accession>
<evidence type="ECO:0000313" key="1">
    <source>
        <dbReference type="EMBL" id="MDO1581479.1"/>
    </source>
</evidence>
<dbReference type="RefSeq" id="WP_302075584.1">
    <property type="nucleotide sequence ID" value="NZ_JAUKWQ010000001.1"/>
</dbReference>
<dbReference type="Gene3D" id="2.30.30.110">
    <property type="match status" value="1"/>
</dbReference>
<reference evidence="1" key="1">
    <citation type="journal article" date="2015" name="Int. J. Syst. Evol. Microbiol.">
        <title>Rhizobium oryzicola sp. nov., potential plant-growth-promoting endophytic bacteria isolated from rice roots.</title>
        <authorList>
            <person name="Zhang X.X."/>
            <person name="Gao J.S."/>
            <person name="Cao Y.H."/>
            <person name="Sheirdil R.A."/>
            <person name="Wang X.C."/>
            <person name="Zhang L."/>
        </authorList>
    </citation>
    <scope>NUCLEOTIDE SEQUENCE</scope>
    <source>
        <strain evidence="1">05753</strain>
    </source>
</reference>
<dbReference type="SUPFAM" id="SSF50118">
    <property type="entry name" value="Cell growth inhibitor/plasmid maintenance toxic component"/>
    <property type="match status" value="1"/>
</dbReference>